<reference evidence="1" key="1">
    <citation type="journal article" date="2019" name="Sci. Rep.">
        <title>Draft genome of Tanacetum cinerariifolium, the natural source of mosquito coil.</title>
        <authorList>
            <person name="Yamashiro T."/>
            <person name="Shiraishi A."/>
            <person name="Satake H."/>
            <person name="Nakayama K."/>
        </authorList>
    </citation>
    <scope>NUCLEOTIDE SEQUENCE</scope>
</reference>
<gene>
    <name evidence="1" type="ORF">Tci_063656</name>
</gene>
<protein>
    <submittedName>
        <fullName evidence="1">Magnesium transporter MRS2/LPE10</fullName>
    </submittedName>
</protein>
<evidence type="ECO:0000313" key="1">
    <source>
        <dbReference type="EMBL" id="GEU91678.1"/>
    </source>
</evidence>
<dbReference type="EMBL" id="BKCJ010010458">
    <property type="protein sequence ID" value="GEU91678.1"/>
    <property type="molecule type" value="Genomic_DNA"/>
</dbReference>
<comment type="caution">
    <text evidence="1">The sequence shown here is derived from an EMBL/GenBank/DDBJ whole genome shotgun (WGS) entry which is preliminary data.</text>
</comment>
<dbReference type="AlphaFoldDB" id="A0A6L2NZH4"/>
<dbReference type="PANTHER" id="PTHR34112:SF13">
    <property type="entry name" value="OS04G0448200 PROTEIN"/>
    <property type="match status" value="1"/>
</dbReference>
<organism evidence="1">
    <name type="scientific">Tanacetum cinerariifolium</name>
    <name type="common">Dalmatian daisy</name>
    <name type="synonym">Chrysanthemum cinerariifolium</name>
    <dbReference type="NCBI Taxonomy" id="118510"/>
    <lineage>
        <taxon>Eukaryota</taxon>
        <taxon>Viridiplantae</taxon>
        <taxon>Streptophyta</taxon>
        <taxon>Embryophyta</taxon>
        <taxon>Tracheophyta</taxon>
        <taxon>Spermatophyta</taxon>
        <taxon>Magnoliopsida</taxon>
        <taxon>eudicotyledons</taxon>
        <taxon>Gunneridae</taxon>
        <taxon>Pentapetalae</taxon>
        <taxon>asterids</taxon>
        <taxon>campanulids</taxon>
        <taxon>Asterales</taxon>
        <taxon>Asteraceae</taxon>
        <taxon>Asteroideae</taxon>
        <taxon>Anthemideae</taxon>
        <taxon>Anthemidinae</taxon>
        <taxon>Tanacetum</taxon>
    </lineage>
</organism>
<sequence length="110" mass="12309">MNVQKTIEQTWVKPLLPVVSDAKDHLRRGNEKYGDEKHVDSDIGRIPSPGLRFAIQILPMGKSALISGDGWTSALVEVHVIIETLAHGLPRTQAAPRELWQTTECLDLRF</sequence>
<name>A0A6L2NZH4_TANCI</name>
<proteinExistence type="predicted"/>
<dbReference type="PANTHER" id="PTHR34112">
    <property type="entry name" value="C-JUN-AMINO-TERMINAL KINASE-INTERACTING PROTEIN"/>
    <property type="match status" value="1"/>
</dbReference>
<accession>A0A6L2NZH4</accession>